<gene>
    <name evidence="2" type="ORF">LIER_26469</name>
</gene>
<sequence length="211" mass="22756">MIVSKPPKPSSGKLTNLFASGVGDREDDEFASFPDHAATAAQALMEYGDTKEDEVESLEATLLGRAAGCPRPGVLPVAVETTGPSSAPRVASPISAPKDDVPSGDGGSPFNYGIINDGGAKYYSSKETDRCIYTGVVMWSSNKLQLEELYSFVDTEKSSDSDVSYFMSLQSGFLPKRLGLIFTMEPYNPHHFAQQFGYIQDVPGIAVRDLR</sequence>
<dbReference type="Proteomes" id="UP001454036">
    <property type="component" value="Unassembled WGS sequence"/>
</dbReference>
<name>A0AAV3RCQ1_LITER</name>
<proteinExistence type="predicted"/>
<evidence type="ECO:0000313" key="2">
    <source>
        <dbReference type="EMBL" id="GAA0172698.1"/>
    </source>
</evidence>
<feature type="region of interest" description="Disordered" evidence="1">
    <location>
        <begin position="82"/>
        <end position="108"/>
    </location>
</feature>
<accession>A0AAV3RCQ1</accession>
<organism evidence="2 3">
    <name type="scientific">Lithospermum erythrorhizon</name>
    <name type="common">Purple gromwell</name>
    <name type="synonym">Lithospermum officinale var. erythrorhizon</name>
    <dbReference type="NCBI Taxonomy" id="34254"/>
    <lineage>
        <taxon>Eukaryota</taxon>
        <taxon>Viridiplantae</taxon>
        <taxon>Streptophyta</taxon>
        <taxon>Embryophyta</taxon>
        <taxon>Tracheophyta</taxon>
        <taxon>Spermatophyta</taxon>
        <taxon>Magnoliopsida</taxon>
        <taxon>eudicotyledons</taxon>
        <taxon>Gunneridae</taxon>
        <taxon>Pentapetalae</taxon>
        <taxon>asterids</taxon>
        <taxon>lamiids</taxon>
        <taxon>Boraginales</taxon>
        <taxon>Boraginaceae</taxon>
        <taxon>Boraginoideae</taxon>
        <taxon>Lithospermeae</taxon>
        <taxon>Lithospermum</taxon>
    </lineage>
</organism>
<protein>
    <submittedName>
        <fullName evidence="2">Uncharacterized protein</fullName>
    </submittedName>
</protein>
<dbReference type="EMBL" id="BAABME010008243">
    <property type="protein sequence ID" value="GAA0172698.1"/>
    <property type="molecule type" value="Genomic_DNA"/>
</dbReference>
<evidence type="ECO:0000313" key="3">
    <source>
        <dbReference type="Proteomes" id="UP001454036"/>
    </source>
</evidence>
<dbReference type="AlphaFoldDB" id="A0AAV3RCQ1"/>
<reference evidence="2 3" key="1">
    <citation type="submission" date="2024-01" db="EMBL/GenBank/DDBJ databases">
        <title>The complete chloroplast genome sequence of Lithospermum erythrorhizon: insights into the phylogenetic relationship among Boraginaceae species and the maternal lineages of purple gromwells.</title>
        <authorList>
            <person name="Okada T."/>
            <person name="Watanabe K."/>
        </authorList>
    </citation>
    <scope>NUCLEOTIDE SEQUENCE [LARGE SCALE GENOMIC DNA]</scope>
</reference>
<evidence type="ECO:0000256" key="1">
    <source>
        <dbReference type="SAM" id="MobiDB-lite"/>
    </source>
</evidence>
<comment type="caution">
    <text evidence="2">The sequence shown here is derived from an EMBL/GenBank/DDBJ whole genome shotgun (WGS) entry which is preliminary data.</text>
</comment>
<keyword evidence="3" id="KW-1185">Reference proteome</keyword>